<accession>A0ABP1L313</accession>
<keyword evidence="2" id="KW-1185">Reference proteome</keyword>
<reference evidence="1 2" key="1">
    <citation type="submission" date="2024-07" db="EMBL/GenBank/DDBJ databases">
        <authorList>
            <person name="Akdeniz Z."/>
        </authorList>
    </citation>
    <scope>NUCLEOTIDE SEQUENCE [LARGE SCALE GENOMIC DNA]</scope>
</reference>
<dbReference type="Proteomes" id="UP001642409">
    <property type="component" value="Unassembled WGS sequence"/>
</dbReference>
<evidence type="ECO:0000313" key="2">
    <source>
        <dbReference type="Proteomes" id="UP001642409"/>
    </source>
</evidence>
<evidence type="ECO:0000313" key="1">
    <source>
        <dbReference type="EMBL" id="CAL6074226.1"/>
    </source>
</evidence>
<comment type="caution">
    <text evidence="1">The sequence shown here is derived from an EMBL/GenBank/DDBJ whole genome shotgun (WGS) entry which is preliminary data.</text>
</comment>
<sequence>MSTKYVLSPKQMEFQQLIAAKNQEALQTLVSQLQDNVQVCDMMSLIQDISEETNTTVSKIHFDEVITQMFVSKLRQNPECFDINNLFQLLDIEVNSIQRSNKDIGIIFQAISELNPFENISYVKNQYPTLPKELTLEIFKQQIKQFVKPGDYEGVCNIFDAYNEKIMQTKTQIDFQEILQFSKQEIETILGAHYLVSYTVKQYLSLYSALSHPESESFPLEISSFDSRSISFIVGDEVIPYIGWRVHWNTVTDFVKCYLQGHAYQSLDVLWILGGPKSGKTATMYLVSMFMTYFVRYLHPQCPRPDFCQNITRIISLDCVKCPQKDVTVDQTTLFLTRIQWIYNQISNHIYQNPQQIAEVNNANYSYKVIAAIQNMLEKAQCYYVISWDEIQCLVADLSFVDQQAFGNYFKVIMIVITAPCQHIVAGSSSEVLLTILKQVPQNGRSLMRCSHAVLTACEDTDENMQLLIQHLDEYCYVKAVMQLFRNVQLEHNLNFTCAYLHQVFKHFDLNQPQKATMQAAAIKLVQARSKTVRPWIDQALQTLVESENSNDYRLQHLNEINLEFLKFMVGSNHFAGSLESLICTKICNHNGDTKLHLRDSTLKTAMQEMVFDNQITDKKVRASVIFSILSDCQYCITKCKEMGVKEFTEINSLWSQMVTQKPVNKQQIAQLVFQSTSKILQHSIKQLDKKNNSKAQQLKTQELKTELFELEKSEHVKVNDIAYQSQAVETWFDALTAIEMLYDYGSSIHTSEKVDAIGLLQSLMEGPEFAQINIFLKELMLMCNKSIFKARNKKISYEQGAINITFTVPSKIRSKKVSQCQNKRKVKESLQNINIVVEGDGNNINLII</sequence>
<dbReference type="EMBL" id="CAXDID020000306">
    <property type="protein sequence ID" value="CAL6074226.1"/>
    <property type="molecule type" value="Genomic_DNA"/>
</dbReference>
<organism evidence="1 2">
    <name type="scientific">Hexamita inflata</name>
    <dbReference type="NCBI Taxonomy" id="28002"/>
    <lineage>
        <taxon>Eukaryota</taxon>
        <taxon>Metamonada</taxon>
        <taxon>Diplomonadida</taxon>
        <taxon>Hexamitidae</taxon>
        <taxon>Hexamitinae</taxon>
        <taxon>Hexamita</taxon>
    </lineage>
</organism>
<protein>
    <submittedName>
        <fullName evidence="1">Hypothetical_protein</fullName>
    </submittedName>
</protein>
<gene>
    <name evidence="1" type="ORF">HINF_LOCUS56548</name>
</gene>
<proteinExistence type="predicted"/>
<name>A0ABP1L313_9EUKA</name>